<dbReference type="AlphaFoldDB" id="A0AAD7Q9H6"/>
<dbReference type="EMBL" id="JARAOO010000003">
    <property type="protein sequence ID" value="KAJ7977150.1"/>
    <property type="molecule type" value="Genomic_DNA"/>
</dbReference>
<sequence length="137" mass="15134">MDCARNRGSVGFVARNSDGRVVGAGANLVDSVTDPAAVLEDMTLRAAATFANNQGWQSITLEGDSKNVVDAAVHKDFNHISCGTTILDTIHLTIVLAITVFLRMCNWETSRNSYFCETWSSLHKLTHNWVEMKKYLV</sequence>
<dbReference type="GO" id="GO:0003676">
    <property type="term" value="F:nucleic acid binding"/>
    <property type="evidence" value="ECO:0007669"/>
    <property type="project" value="InterPro"/>
</dbReference>
<gene>
    <name evidence="2" type="ORF">O6P43_006826</name>
</gene>
<feature type="domain" description="RNase H type-1" evidence="1">
    <location>
        <begin position="3"/>
        <end position="75"/>
    </location>
</feature>
<dbReference type="Proteomes" id="UP001163823">
    <property type="component" value="Chromosome 3"/>
</dbReference>
<proteinExistence type="predicted"/>
<organism evidence="2 3">
    <name type="scientific">Quillaja saponaria</name>
    <name type="common">Soap bark tree</name>
    <dbReference type="NCBI Taxonomy" id="32244"/>
    <lineage>
        <taxon>Eukaryota</taxon>
        <taxon>Viridiplantae</taxon>
        <taxon>Streptophyta</taxon>
        <taxon>Embryophyta</taxon>
        <taxon>Tracheophyta</taxon>
        <taxon>Spermatophyta</taxon>
        <taxon>Magnoliopsida</taxon>
        <taxon>eudicotyledons</taxon>
        <taxon>Gunneridae</taxon>
        <taxon>Pentapetalae</taxon>
        <taxon>rosids</taxon>
        <taxon>fabids</taxon>
        <taxon>Fabales</taxon>
        <taxon>Quillajaceae</taxon>
        <taxon>Quillaja</taxon>
    </lineage>
</organism>
<name>A0AAD7Q9H6_QUISA</name>
<protein>
    <recommendedName>
        <fullName evidence="1">RNase H type-1 domain-containing protein</fullName>
    </recommendedName>
</protein>
<dbReference type="KEGG" id="qsa:O6P43_006826"/>
<evidence type="ECO:0000313" key="3">
    <source>
        <dbReference type="Proteomes" id="UP001163823"/>
    </source>
</evidence>
<keyword evidence="3" id="KW-1185">Reference proteome</keyword>
<dbReference type="InterPro" id="IPR002156">
    <property type="entry name" value="RNaseH_domain"/>
</dbReference>
<reference evidence="2" key="1">
    <citation type="journal article" date="2023" name="Science">
        <title>Elucidation of the pathway for biosynthesis of saponin adjuvants from the soapbark tree.</title>
        <authorList>
            <person name="Reed J."/>
            <person name="Orme A."/>
            <person name="El-Demerdash A."/>
            <person name="Owen C."/>
            <person name="Martin L.B.B."/>
            <person name="Misra R.C."/>
            <person name="Kikuchi S."/>
            <person name="Rejzek M."/>
            <person name="Martin A.C."/>
            <person name="Harkess A."/>
            <person name="Leebens-Mack J."/>
            <person name="Louveau T."/>
            <person name="Stephenson M.J."/>
            <person name="Osbourn A."/>
        </authorList>
    </citation>
    <scope>NUCLEOTIDE SEQUENCE</scope>
    <source>
        <strain evidence="2">S10</strain>
    </source>
</reference>
<evidence type="ECO:0000313" key="2">
    <source>
        <dbReference type="EMBL" id="KAJ7977150.1"/>
    </source>
</evidence>
<accession>A0AAD7Q9H6</accession>
<comment type="caution">
    <text evidence="2">The sequence shown here is derived from an EMBL/GenBank/DDBJ whole genome shotgun (WGS) entry which is preliminary data.</text>
</comment>
<evidence type="ECO:0000259" key="1">
    <source>
        <dbReference type="Pfam" id="PF13456"/>
    </source>
</evidence>
<dbReference type="GO" id="GO:0004523">
    <property type="term" value="F:RNA-DNA hybrid ribonuclease activity"/>
    <property type="evidence" value="ECO:0007669"/>
    <property type="project" value="InterPro"/>
</dbReference>
<dbReference type="Pfam" id="PF13456">
    <property type="entry name" value="RVT_3"/>
    <property type="match status" value="1"/>
</dbReference>